<name>A0A2P6MX78_9EUKA</name>
<accession>A0A2P6MX78</accession>
<evidence type="ECO:0000256" key="1">
    <source>
        <dbReference type="SAM" id="MobiDB-lite"/>
    </source>
</evidence>
<sequence>MTNSADLIATELEGNHYLADIEGNIMLDADLESYLASRYESSLSSDPSIGFVQSLEDSDDATETEPSCPSEGELRNQPSFQLHATNGMMLRIDSIARSQIKDRRLQRASTRSNLNKTAGPAVIFEGDEMRGGTLKVYLVPERVSRLSMEEDIEHAKHVQLLEEIPIRSREIFLECKLSPHRPQKGESFHIFLRATSSEVSCSYLSEPFQLFSKVNQMEDEASKQQRRSIRNKRKSQDEMFDEHLDRVSAILSDANDEKRMKRIHQLKKMIMSFEPQAEEMSRFSLEEREELPVPDHLQYQ</sequence>
<dbReference type="Proteomes" id="UP000241769">
    <property type="component" value="Unassembled WGS sequence"/>
</dbReference>
<protein>
    <submittedName>
        <fullName evidence="2">Uncharacterized protein</fullName>
    </submittedName>
</protein>
<feature type="region of interest" description="Disordered" evidence="1">
    <location>
        <begin position="279"/>
        <end position="300"/>
    </location>
</feature>
<dbReference type="AlphaFoldDB" id="A0A2P6MX78"/>
<dbReference type="EMBL" id="MDYQ01000337">
    <property type="protein sequence ID" value="PRP76256.1"/>
    <property type="molecule type" value="Genomic_DNA"/>
</dbReference>
<feature type="compositionally biased region" description="Basic and acidic residues" evidence="1">
    <location>
        <begin position="279"/>
        <end position="293"/>
    </location>
</feature>
<reference evidence="2 3" key="1">
    <citation type="journal article" date="2018" name="Genome Biol. Evol.">
        <title>Multiple Roots of Fruiting Body Formation in Amoebozoa.</title>
        <authorList>
            <person name="Hillmann F."/>
            <person name="Forbes G."/>
            <person name="Novohradska S."/>
            <person name="Ferling I."/>
            <person name="Riege K."/>
            <person name="Groth M."/>
            <person name="Westermann M."/>
            <person name="Marz M."/>
            <person name="Spaller T."/>
            <person name="Winckler T."/>
            <person name="Schaap P."/>
            <person name="Glockner G."/>
        </authorList>
    </citation>
    <scope>NUCLEOTIDE SEQUENCE [LARGE SCALE GENOMIC DNA]</scope>
    <source>
        <strain evidence="2 3">Jena</strain>
    </source>
</reference>
<feature type="region of interest" description="Disordered" evidence="1">
    <location>
        <begin position="43"/>
        <end position="77"/>
    </location>
</feature>
<keyword evidence="3" id="KW-1185">Reference proteome</keyword>
<comment type="caution">
    <text evidence="2">The sequence shown here is derived from an EMBL/GenBank/DDBJ whole genome shotgun (WGS) entry which is preliminary data.</text>
</comment>
<evidence type="ECO:0000313" key="3">
    <source>
        <dbReference type="Proteomes" id="UP000241769"/>
    </source>
</evidence>
<evidence type="ECO:0000313" key="2">
    <source>
        <dbReference type="EMBL" id="PRP76256.1"/>
    </source>
</evidence>
<gene>
    <name evidence="2" type="ORF">PROFUN_07778</name>
</gene>
<proteinExistence type="predicted"/>
<organism evidence="2 3">
    <name type="scientific">Planoprotostelium fungivorum</name>
    <dbReference type="NCBI Taxonomy" id="1890364"/>
    <lineage>
        <taxon>Eukaryota</taxon>
        <taxon>Amoebozoa</taxon>
        <taxon>Evosea</taxon>
        <taxon>Variosea</taxon>
        <taxon>Cavosteliida</taxon>
        <taxon>Cavosteliaceae</taxon>
        <taxon>Planoprotostelium</taxon>
    </lineage>
</organism>
<dbReference type="InParanoid" id="A0A2P6MX78"/>